<sequence length="218" mass="22504">MSSPDDYLIMASNPSTLPSPARSQINLIPAAVSAALIVLGLIYLNGAVSGRQAALWIVGILLGATLYHSAFGFTSSWRVFISDRRGAGLRAQMLMLAFGCLLFFPVLGNGTLWGQSVSGFVSPVGTSVLVGAFIFGIGMQMGGGCASGTLYTVGGGSTRMIITLVGFIIGSVIGAAICPGGPAAVVRAVLHRAGMGRPYRIAQQLRVVSGYCPIHRLG</sequence>
<protein>
    <submittedName>
        <fullName evidence="2">Uncharacterized protein</fullName>
    </submittedName>
</protein>
<dbReference type="HOGENOM" id="CLU_1264693_0_0_4"/>
<dbReference type="STRING" id="1036672.TKWG_18170"/>
<evidence type="ECO:0000256" key="1">
    <source>
        <dbReference type="SAM" id="Phobius"/>
    </source>
</evidence>
<dbReference type="Proteomes" id="UP000005267">
    <property type="component" value="Chromosome"/>
</dbReference>
<name>I3UES0_ADVKW</name>
<evidence type="ECO:0000313" key="3">
    <source>
        <dbReference type="Proteomes" id="UP000005267"/>
    </source>
</evidence>
<evidence type="ECO:0000313" key="2">
    <source>
        <dbReference type="EMBL" id="AFK63508.1"/>
    </source>
</evidence>
<dbReference type="EMBL" id="CP003555">
    <property type="protein sequence ID" value="AFK63508.1"/>
    <property type="molecule type" value="Genomic_DNA"/>
</dbReference>
<feature type="transmembrane region" description="Helical" evidence="1">
    <location>
        <begin position="53"/>
        <end position="73"/>
    </location>
</feature>
<accession>I3UES0</accession>
<reference evidence="2 3" key="1">
    <citation type="journal article" date="2011" name="J. Bacteriol.">
        <title>Whole-genome shotgun sequencing of the sulfur-oxidizing chemoautotroph Tetrathiobacter kashmirensis.</title>
        <authorList>
            <person name="Ghosh W."/>
            <person name="George A."/>
            <person name="Agarwal A."/>
            <person name="Raj P."/>
            <person name="Alam M."/>
            <person name="Pyne P."/>
            <person name="Das Gupta S.K."/>
        </authorList>
    </citation>
    <scope>NUCLEOTIDE SEQUENCE [LARGE SCALE GENOMIC DNA]</scope>
    <source>
        <strain evidence="2 3">WT001</strain>
    </source>
</reference>
<reference evidence="3" key="2">
    <citation type="journal article" date="2013" name="PLoS ONE">
        <title>Genome implosion elicits host-confinement in Alcaligenaceae: evidence from the comparative genomics of Tetrathiobacter kashmirensis, a pathogen in the making.</title>
        <authorList>
            <person name="Ghosh W."/>
            <person name="Alam M."/>
            <person name="Roy C."/>
            <person name="Pyne P."/>
            <person name="George A."/>
            <person name="Chakraborty R."/>
            <person name="Majumder S."/>
            <person name="Agarwal A."/>
            <person name="Chakraborty S."/>
            <person name="Majumdar S."/>
            <person name="Gupta S.K."/>
        </authorList>
    </citation>
    <scope>NUCLEOTIDE SEQUENCE [LARGE SCALE GENOMIC DNA]</scope>
    <source>
        <strain evidence="3">WT001</strain>
    </source>
</reference>
<keyword evidence="1" id="KW-0472">Membrane</keyword>
<dbReference type="KEGG" id="aka:TKWG_18170"/>
<keyword evidence="3" id="KW-1185">Reference proteome</keyword>
<gene>
    <name evidence="2" type="ordered locus">TKWG_18170</name>
</gene>
<dbReference type="InterPro" id="IPR007272">
    <property type="entry name" value="Sulf_transp_TsuA/YedE"/>
</dbReference>
<organism evidence="2 3">
    <name type="scientific">Advenella kashmirensis (strain DSM 17095 / LMG 22695 / WT001)</name>
    <name type="common">Tetrathiobacter kashmirensis</name>
    <dbReference type="NCBI Taxonomy" id="1036672"/>
    <lineage>
        <taxon>Bacteria</taxon>
        <taxon>Pseudomonadati</taxon>
        <taxon>Pseudomonadota</taxon>
        <taxon>Betaproteobacteria</taxon>
        <taxon>Burkholderiales</taxon>
        <taxon>Alcaligenaceae</taxon>
    </lineage>
</organism>
<feature type="transmembrane region" description="Helical" evidence="1">
    <location>
        <begin position="120"/>
        <end position="141"/>
    </location>
</feature>
<dbReference type="AlphaFoldDB" id="I3UES0"/>
<proteinExistence type="predicted"/>
<keyword evidence="1" id="KW-0812">Transmembrane</keyword>
<keyword evidence="1" id="KW-1133">Transmembrane helix</keyword>
<dbReference type="Pfam" id="PF04143">
    <property type="entry name" value="Sulf_transp"/>
    <property type="match status" value="1"/>
</dbReference>
<feature type="transmembrane region" description="Helical" evidence="1">
    <location>
        <begin position="161"/>
        <end position="190"/>
    </location>
</feature>
<feature type="transmembrane region" description="Helical" evidence="1">
    <location>
        <begin position="93"/>
        <end position="113"/>
    </location>
</feature>
<feature type="transmembrane region" description="Helical" evidence="1">
    <location>
        <begin position="27"/>
        <end position="46"/>
    </location>
</feature>